<dbReference type="RefSeq" id="WP_096483537.1">
    <property type="nucleotide sequence ID" value="NZ_AP014809.1"/>
</dbReference>
<dbReference type="Pfam" id="PF10108">
    <property type="entry name" value="DNA_pol_B_exo2"/>
    <property type="match status" value="1"/>
</dbReference>
<proteinExistence type="predicted"/>
<protein>
    <recommendedName>
        <fullName evidence="1">Predicted 3'-5' exonuclease PolB-like domain-containing protein</fullName>
    </recommendedName>
</protein>
<dbReference type="Proteomes" id="UP000218288">
    <property type="component" value="Chromosome"/>
</dbReference>
<organism evidence="2 3">
    <name type="scientific">Methylorubrum populi</name>
    <dbReference type="NCBI Taxonomy" id="223967"/>
    <lineage>
        <taxon>Bacteria</taxon>
        <taxon>Pseudomonadati</taxon>
        <taxon>Pseudomonadota</taxon>
        <taxon>Alphaproteobacteria</taxon>
        <taxon>Hyphomicrobiales</taxon>
        <taxon>Methylobacteriaceae</taxon>
        <taxon>Methylorubrum</taxon>
    </lineage>
</organism>
<evidence type="ECO:0000313" key="2">
    <source>
        <dbReference type="EMBL" id="BAU89071.1"/>
    </source>
</evidence>
<reference evidence="2 3" key="1">
    <citation type="journal article" date="2016" name="Genome Announc.">
        <title>Complete Genome Sequence of Methylobacterium populi P-1M, Isolated from Pink-Pigmented Household Biofilm.</title>
        <authorList>
            <person name="Morohoshi T."/>
            <person name="Ikeda T."/>
        </authorList>
    </citation>
    <scope>NUCLEOTIDE SEQUENCE [LARGE SCALE GENOMIC DNA]</scope>
    <source>
        <strain evidence="2 3">P-1M</strain>
    </source>
</reference>
<name>A0A160PCE6_9HYPH</name>
<gene>
    <name evidence="2" type="ORF">MPPM_0466</name>
</gene>
<dbReference type="GO" id="GO:0003676">
    <property type="term" value="F:nucleic acid binding"/>
    <property type="evidence" value="ECO:0007669"/>
    <property type="project" value="InterPro"/>
</dbReference>
<evidence type="ECO:0000259" key="1">
    <source>
        <dbReference type="Pfam" id="PF10108"/>
    </source>
</evidence>
<dbReference type="InterPro" id="IPR019288">
    <property type="entry name" value="3'-5'_exonuclease_PolB-like"/>
</dbReference>
<dbReference type="Gene3D" id="3.30.420.10">
    <property type="entry name" value="Ribonuclease H-like superfamily/Ribonuclease H"/>
    <property type="match status" value="1"/>
</dbReference>
<dbReference type="InterPro" id="IPR036397">
    <property type="entry name" value="RNaseH_sf"/>
</dbReference>
<dbReference type="EMBL" id="AP014809">
    <property type="protein sequence ID" value="BAU89071.1"/>
    <property type="molecule type" value="Genomic_DNA"/>
</dbReference>
<feature type="domain" description="Predicted 3'-5' exonuclease PolB-like" evidence="1">
    <location>
        <begin position="40"/>
        <end position="233"/>
    </location>
</feature>
<dbReference type="InterPro" id="IPR012337">
    <property type="entry name" value="RNaseH-like_sf"/>
</dbReference>
<sequence length="254" mass="27284">MNETVVVFDLETVPDLAAVARVHGLDPADEDAARGKLGTAFPKLIFHRIVCIGALVAERVDGAWKVRALGAPHIGERSEPTLIADFAARIERLRPRLVSFNGHNFDLPTIRYRAMIHGIAAPGLTCRPYYRRYDESALDLCDVLANHDARARIGLDALCRAMGLPGKPEGMDGSAVADLVAQGRLDEVAAYCQADVTATYRIFLAHEHLRGALSPDEFARSSEDLATFLARTASATPEVPAIAAGDGRTSGSAL</sequence>
<dbReference type="AlphaFoldDB" id="A0A160PCE6"/>
<evidence type="ECO:0000313" key="3">
    <source>
        <dbReference type="Proteomes" id="UP000218288"/>
    </source>
</evidence>
<dbReference type="OrthoDB" id="13288at2"/>
<dbReference type="CDD" id="cd05782">
    <property type="entry name" value="DNA_polB_like1_exo"/>
    <property type="match status" value="1"/>
</dbReference>
<dbReference type="SUPFAM" id="SSF53098">
    <property type="entry name" value="Ribonuclease H-like"/>
    <property type="match status" value="1"/>
</dbReference>
<accession>A0A160PCE6</accession>